<dbReference type="EMBL" id="PDPS01000021">
    <property type="protein sequence ID" value="PID58868.1"/>
    <property type="molecule type" value="Genomic_DNA"/>
</dbReference>
<dbReference type="AlphaFoldDB" id="A0A2G6EAT7"/>
<evidence type="ECO:0000313" key="2">
    <source>
        <dbReference type="Proteomes" id="UP000229740"/>
    </source>
</evidence>
<protein>
    <submittedName>
        <fullName evidence="1">Uncharacterized protein</fullName>
    </submittedName>
</protein>
<organism evidence="1 2">
    <name type="scientific">candidate division KSB3 bacterium</name>
    <dbReference type="NCBI Taxonomy" id="2044937"/>
    <lineage>
        <taxon>Bacteria</taxon>
        <taxon>candidate division KSB3</taxon>
    </lineage>
</organism>
<evidence type="ECO:0000313" key="1">
    <source>
        <dbReference type="EMBL" id="PID58868.1"/>
    </source>
</evidence>
<gene>
    <name evidence="1" type="ORF">CSB45_02390</name>
</gene>
<proteinExistence type="predicted"/>
<dbReference type="Proteomes" id="UP000229740">
    <property type="component" value="Unassembled WGS sequence"/>
</dbReference>
<reference evidence="1 2" key="1">
    <citation type="submission" date="2017-10" db="EMBL/GenBank/DDBJ databases">
        <title>Novel microbial diversity and functional potential in the marine mammal oral microbiome.</title>
        <authorList>
            <person name="Dudek N.K."/>
            <person name="Sun C.L."/>
            <person name="Burstein D."/>
            <person name="Kantor R.S."/>
            <person name="Aliaga Goltsman D.S."/>
            <person name="Bik E.M."/>
            <person name="Thomas B.C."/>
            <person name="Banfield J.F."/>
            <person name="Relman D.A."/>
        </authorList>
    </citation>
    <scope>NUCLEOTIDE SEQUENCE [LARGE SCALE GENOMIC DNA]</scope>
    <source>
        <strain evidence="1">DOLZORAL124_49_17</strain>
    </source>
</reference>
<name>A0A2G6EAT7_9BACT</name>
<sequence>MTSLKQEVNKVLKHEFTKLITNLEQDYDVIEAMPLEDIEQALQHMGLNGNKCYAAIRKKLTHTALTNRKGQLLYWLSPVWEPQWAGQAVTAQDIPIQQYSFPLEDGAIDISCAWGDAFQSRPAFLTFSWKAHISEQRDFWLRLINPETQEIRYEDCVGNSLSGEETLTHNELGFNPAQETWALSIYTT</sequence>
<accession>A0A2G6EAT7</accession>
<comment type="caution">
    <text evidence="1">The sequence shown here is derived from an EMBL/GenBank/DDBJ whole genome shotgun (WGS) entry which is preliminary data.</text>
</comment>